<proteinExistence type="predicted"/>
<dbReference type="GeneID" id="39983221"/>
<dbReference type="Proteomes" id="UP000192257">
    <property type="component" value="Unassembled WGS sequence"/>
</dbReference>
<dbReference type="OrthoDB" id="251656at2759"/>
<dbReference type="VEuPathDB" id="TriTrypDB:TM35_000064040"/>
<accession>A0A1X0P4B1</accession>
<dbReference type="RefSeq" id="XP_028885465.1">
    <property type="nucleotide sequence ID" value="XM_029023441.1"/>
</dbReference>
<name>A0A1X0P4B1_9TRYP</name>
<evidence type="ECO:0000256" key="1">
    <source>
        <dbReference type="SAM" id="MobiDB-lite"/>
    </source>
</evidence>
<feature type="compositionally biased region" description="Low complexity" evidence="1">
    <location>
        <begin position="160"/>
        <end position="173"/>
    </location>
</feature>
<evidence type="ECO:0000313" key="2">
    <source>
        <dbReference type="EMBL" id="ORC91399.1"/>
    </source>
</evidence>
<protein>
    <submittedName>
        <fullName evidence="2">Uncharacterized protein</fullName>
    </submittedName>
</protein>
<sequence>MELVGAVKAASTPVVRAVLLMMAALHGGPEKSKKETWTCCRSDGSPAATFSETEGWKTLRECKGIPPTVEMQFHVDHTNDNAVKFKWVPMDDSHVVLIAQRTETGVSTQPVSISLSTGEEPLLSIMKNVSEWTTETAEDAVKRLRLALFNRLSAEFPSEGNGSSNTTNNNTNTAPPHRESEREVLEERDVVHRESNIAAPDRIPVPAGESLFAGIVPRLPGYRYGERDLLPGGGITPPVGNSNSAGGMFLGPQAFNNVDLPQARYNPMFPGDTGPYRGGRPQPMRTFPGEPDPDLLLPPGGPAFGGLGFGPGRGGRGPSYFG</sequence>
<comment type="caution">
    <text evidence="2">The sequence shown here is derived from an EMBL/GenBank/DDBJ whole genome shotgun (WGS) entry which is preliminary data.</text>
</comment>
<keyword evidence="3" id="KW-1185">Reference proteome</keyword>
<organism evidence="2 3">
    <name type="scientific">Trypanosoma theileri</name>
    <dbReference type="NCBI Taxonomy" id="67003"/>
    <lineage>
        <taxon>Eukaryota</taxon>
        <taxon>Discoba</taxon>
        <taxon>Euglenozoa</taxon>
        <taxon>Kinetoplastea</taxon>
        <taxon>Metakinetoplastina</taxon>
        <taxon>Trypanosomatida</taxon>
        <taxon>Trypanosomatidae</taxon>
        <taxon>Trypanosoma</taxon>
    </lineage>
</organism>
<dbReference type="AlphaFoldDB" id="A0A1X0P4B1"/>
<dbReference type="EMBL" id="NBCO01000006">
    <property type="protein sequence ID" value="ORC91399.1"/>
    <property type="molecule type" value="Genomic_DNA"/>
</dbReference>
<feature type="region of interest" description="Disordered" evidence="1">
    <location>
        <begin position="155"/>
        <end position="183"/>
    </location>
</feature>
<reference evidence="2 3" key="1">
    <citation type="submission" date="2017-03" db="EMBL/GenBank/DDBJ databases">
        <title>An alternative strategy for trypanosome survival in the mammalian bloodstream revealed through genome and transcriptome analysis of the ubiquitous bovine parasite Trypanosoma (Megatrypanum) theileri.</title>
        <authorList>
            <person name="Kelly S."/>
            <person name="Ivens A."/>
            <person name="Mott A."/>
            <person name="O'Neill E."/>
            <person name="Emms D."/>
            <person name="Macleod O."/>
            <person name="Voorheis P."/>
            <person name="Matthews J."/>
            <person name="Matthews K."/>
            <person name="Carrington M."/>
        </authorList>
    </citation>
    <scope>NUCLEOTIDE SEQUENCE [LARGE SCALE GENOMIC DNA]</scope>
    <source>
        <strain evidence="2">Edinburgh</strain>
    </source>
</reference>
<gene>
    <name evidence="2" type="ORF">TM35_000064040</name>
</gene>
<evidence type="ECO:0000313" key="3">
    <source>
        <dbReference type="Proteomes" id="UP000192257"/>
    </source>
</evidence>